<dbReference type="STRING" id="202956.BJN41_04455"/>
<dbReference type="EMBL" id="MKQS01000007">
    <property type="protein sequence ID" value="OFE43970.1"/>
    <property type="molecule type" value="Genomic_DNA"/>
</dbReference>
<dbReference type="InterPro" id="IPR002035">
    <property type="entry name" value="VWF_A"/>
</dbReference>
<dbReference type="Pfam" id="PF13519">
    <property type="entry name" value="VWA_2"/>
    <property type="match status" value="1"/>
</dbReference>
<comment type="caution">
    <text evidence="2">The sequence shown here is derived from an EMBL/GenBank/DDBJ whole genome shotgun (WGS) entry which is preliminary data.</text>
</comment>
<dbReference type="InterPro" id="IPR051173">
    <property type="entry name" value="Ca_channel_alpha-2/delta"/>
</dbReference>
<dbReference type="Proteomes" id="UP000186931">
    <property type="component" value="Unassembled WGS sequence"/>
</dbReference>
<accession>A0A1E8E2Y0</accession>
<dbReference type="PIRSF" id="PIRSF020634">
    <property type="entry name" value="TerY_vWA"/>
    <property type="match status" value="1"/>
</dbReference>
<dbReference type="SUPFAM" id="SSF53300">
    <property type="entry name" value="vWA-like"/>
    <property type="match status" value="1"/>
</dbReference>
<feature type="domain" description="VWFA" evidence="1">
    <location>
        <begin position="15"/>
        <end position="192"/>
    </location>
</feature>
<reference evidence="2 3" key="1">
    <citation type="submission" date="2016-10" db="EMBL/GenBank/DDBJ databases">
        <title>Genome of airborne Acinetobacter sp. 5-2Ac02 in the hospital environment: Species near to Acinetobacter towneri.</title>
        <authorList>
            <person name="Barbosa B."/>
            <person name="Fernandez-Garcia L."/>
            <person name="Gato E."/>
            <person name="Leao R."/>
            <person name="Albano R."/>
            <person name="Fernandez B."/>
            <person name="Fernandez-Cuenca F."/>
            <person name="Marques E."/>
            <person name="Tomas M."/>
        </authorList>
    </citation>
    <scope>NUCLEOTIDE SEQUENCE [LARGE SCALE GENOMIC DNA]</scope>
    <source>
        <strain evidence="2 3">5-2Ac02</strain>
    </source>
</reference>
<proteinExistence type="predicted"/>
<dbReference type="PANTHER" id="PTHR10166:SF37">
    <property type="entry name" value="STOLID, ISOFORM H"/>
    <property type="match status" value="1"/>
</dbReference>
<protein>
    <submittedName>
        <fullName evidence="2">Tellurite resistance protein TerY</fullName>
    </submittedName>
</protein>
<evidence type="ECO:0000313" key="2">
    <source>
        <dbReference type="EMBL" id="OFE43970.1"/>
    </source>
</evidence>
<dbReference type="InterPro" id="IPR036465">
    <property type="entry name" value="vWFA_dom_sf"/>
</dbReference>
<dbReference type="RefSeq" id="WP_070153965.1">
    <property type="nucleotide sequence ID" value="NZ_MKQS01000007.1"/>
</dbReference>
<evidence type="ECO:0000259" key="1">
    <source>
        <dbReference type="PROSITE" id="PS50234"/>
    </source>
</evidence>
<dbReference type="PROSITE" id="PS50234">
    <property type="entry name" value="VWFA"/>
    <property type="match status" value="1"/>
</dbReference>
<dbReference type="AlphaFoldDB" id="A0A1E8E2Y0"/>
<dbReference type="GO" id="GO:0005245">
    <property type="term" value="F:voltage-gated calcium channel activity"/>
    <property type="evidence" value="ECO:0007669"/>
    <property type="project" value="TreeGrafter"/>
</dbReference>
<dbReference type="SMART" id="SM00327">
    <property type="entry name" value="VWA"/>
    <property type="match status" value="1"/>
</dbReference>
<sequence length="226" mass="24596">MVMQQFAVATARPLPVIILADVSGSMTQDNNICALNAALKDFLSTLSKESRLNAEIQVSIITFGGSKAEVNVPLTPAWQINQTDDLVASGGTPMGGAFELALEMIENKEIIPSRAYKPTIVLISDGIPTDNWESSFNKLKNSDRAQKASRMAMAIGAGADKNMLKAFVNDLEATEVFEAHNAKEIHRFFRVVSMSVSSRSQSNTPNQLPTVDFSKLPDDELDLSDF</sequence>
<dbReference type="GO" id="GO:0005891">
    <property type="term" value="C:voltage-gated calcium channel complex"/>
    <property type="evidence" value="ECO:0007669"/>
    <property type="project" value="TreeGrafter"/>
</dbReference>
<dbReference type="PANTHER" id="PTHR10166">
    <property type="entry name" value="VOLTAGE-DEPENDENT CALCIUM CHANNEL SUBUNIT ALPHA-2/DELTA-RELATED"/>
    <property type="match status" value="1"/>
</dbReference>
<organism evidence="2 3">
    <name type="scientific">Acinetobacter towneri</name>
    <dbReference type="NCBI Taxonomy" id="202956"/>
    <lineage>
        <taxon>Bacteria</taxon>
        <taxon>Pseudomonadati</taxon>
        <taxon>Pseudomonadota</taxon>
        <taxon>Gammaproteobacteria</taxon>
        <taxon>Moraxellales</taxon>
        <taxon>Moraxellaceae</taxon>
        <taxon>Acinetobacter</taxon>
    </lineage>
</organism>
<evidence type="ECO:0000313" key="3">
    <source>
        <dbReference type="Proteomes" id="UP000186931"/>
    </source>
</evidence>
<name>A0A1E8E2Y0_9GAMM</name>
<dbReference type="InterPro" id="IPR011392">
    <property type="entry name" value="Tellurite-R_TerY"/>
</dbReference>
<dbReference type="Gene3D" id="3.40.50.410">
    <property type="entry name" value="von Willebrand factor, type A domain"/>
    <property type="match status" value="1"/>
</dbReference>
<gene>
    <name evidence="2" type="ORF">BJN41_04455</name>
</gene>